<keyword evidence="4" id="KW-1185">Reference proteome</keyword>
<evidence type="ECO:0000313" key="4">
    <source>
        <dbReference type="Proteomes" id="UP000001745"/>
    </source>
</evidence>
<dbReference type="AlphaFoldDB" id="B8MG77"/>
<dbReference type="OrthoDB" id="4353729at2759"/>
<evidence type="ECO:0000259" key="2">
    <source>
        <dbReference type="Pfam" id="PF17667"/>
    </source>
</evidence>
<accession>B8MG77</accession>
<gene>
    <name evidence="3" type="ORF">TSTA_010600</name>
</gene>
<dbReference type="PANTHER" id="PTHR38248">
    <property type="entry name" value="FUNK1 6"/>
    <property type="match status" value="1"/>
</dbReference>
<evidence type="ECO:0000256" key="1">
    <source>
        <dbReference type="SAM" id="MobiDB-lite"/>
    </source>
</evidence>
<dbReference type="STRING" id="441959.B8MG77"/>
<dbReference type="PANTHER" id="PTHR38248:SF2">
    <property type="entry name" value="FUNK1 11"/>
    <property type="match status" value="1"/>
</dbReference>
<sequence>MDFVSDDYPLQGDLLLKLRPKQPLDNVHDWWDVWVVGEIRQSDQNEALRQLRRYVRDVFASQPTRRLVHAFTLCGSYFEPRVLDRSGCASPGPFNIIYDERRLIQIIAGHAMMTDEELGLVTLIKEDDGYRVINIESENPQEPATSGDWDYVTKFSWTSDRRKQELDLLRLALSRGVQCIATLVGSKDVTSIKDIRSGLYFPNAHRARGSSRSTSGTQGESRPRGLSALSKSDGIVDTEKTAGSAQKRPISTCEDSSKRRKHDCRNLADGQVTKAEYSNAQAQGTSLNDAENISYDNRILRCLVISLAGKALYKFQKKSELLGALRDTIQAHKKQETYTHERHSDLDAWRNCVMIYLF</sequence>
<dbReference type="EMBL" id="EQ962656">
    <property type="protein sequence ID" value="EED15944.1"/>
    <property type="molecule type" value="Genomic_DNA"/>
</dbReference>
<feature type="domain" description="Fungal-type protein kinase" evidence="2">
    <location>
        <begin position="148"/>
        <end position="334"/>
    </location>
</feature>
<feature type="region of interest" description="Disordered" evidence="1">
    <location>
        <begin position="204"/>
        <end position="261"/>
    </location>
</feature>
<reference evidence="4" key="1">
    <citation type="journal article" date="2015" name="Genome Announc.">
        <title>Genome sequence of the AIDS-associated pathogen Penicillium marneffei (ATCC18224) and its near taxonomic relative Talaromyces stipitatus (ATCC10500).</title>
        <authorList>
            <person name="Nierman W.C."/>
            <person name="Fedorova-Abrams N.D."/>
            <person name="Andrianopoulos A."/>
        </authorList>
    </citation>
    <scope>NUCLEOTIDE SEQUENCE [LARGE SCALE GENOMIC DNA]</scope>
    <source>
        <strain evidence="4">ATCC 10500 / CBS 375.48 / QM 6759 / NRRL 1006</strain>
    </source>
</reference>
<dbReference type="eggNOG" id="ENOG502S5WB">
    <property type="taxonomic scope" value="Eukaryota"/>
</dbReference>
<evidence type="ECO:0000313" key="3">
    <source>
        <dbReference type="EMBL" id="EED15944.1"/>
    </source>
</evidence>
<feature type="domain" description="Fungal-type protein kinase" evidence="2">
    <location>
        <begin position="17"/>
        <end position="140"/>
    </location>
</feature>
<dbReference type="PhylomeDB" id="B8MG77"/>
<dbReference type="InParanoid" id="B8MG77"/>
<protein>
    <recommendedName>
        <fullName evidence="2">Fungal-type protein kinase domain-containing protein</fullName>
    </recommendedName>
</protein>
<name>B8MG77_TALSN</name>
<feature type="compositionally biased region" description="Low complexity" evidence="1">
    <location>
        <begin position="210"/>
        <end position="220"/>
    </location>
</feature>
<dbReference type="VEuPathDB" id="FungiDB:TSTA_010600"/>
<dbReference type="HOGENOM" id="CLU_774281_0_0_1"/>
<dbReference type="RefSeq" id="XP_002483178.1">
    <property type="nucleotide sequence ID" value="XM_002483133.1"/>
</dbReference>
<dbReference type="Pfam" id="PF17667">
    <property type="entry name" value="Pkinase_fungal"/>
    <property type="match status" value="2"/>
</dbReference>
<proteinExistence type="predicted"/>
<organism evidence="3 4">
    <name type="scientific">Talaromyces stipitatus (strain ATCC 10500 / CBS 375.48 / QM 6759 / NRRL 1006)</name>
    <name type="common">Penicillium stipitatum</name>
    <dbReference type="NCBI Taxonomy" id="441959"/>
    <lineage>
        <taxon>Eukaryota</taxon>
        <taxon>Fungi</taxon>
        <taxon>Dikarya</taxon>
        <taxon>Ascomycota</taxon>
        <taxon>Pezizomycotina</taxon>
        <taxon>Eurotiomycetes</taxon>
        <taxon>Eurotiomycetidae</taxon>
        <taxon>Eurotiales</taxon>
        <taxon>Trichocomaceae</taxon>
        <taxon>Talaromyces</taxon>
        <taxon>Talaromyces sect. Talaromyces</taxon>
    </lineage>
</organism>
<dbReference type="InterPro" id="IPR040976">
    <property type="entry name" value="Pkinase_fungal"/>
</dbReference>
<dbReference type="GeneID" id="8109833"/>
<dbReference type="Proteomes" id="UP000001745">
    <property type="component" value="Unassembled WGS sequence"/>
</dbReference>